<dbReference type="AlphaFoldDB" id="A0A5S3QIS6"/>
<protein>
    <submittedName>
        <fullName evidence="1">Uncharacterized protein</fullName>
    </submittedName>
</protein>
<sequence length="92" mass="10811">MAIFAPTAIKTAHALFEHQELFCFDKSTTHVHEVEFDCDFQKFKLSPQHYPVFVNVQEFLAPFTKERDKNHYTFLSQYQRLSFALRGPPLTS</sequence>
<organism evidence="1 2">
    <name type="scientific">Maribacter algarum</name>
    <name type="common">ex Zhang et al. 2020</name>
    <dbReference type="NCBI Taxonomy" id="2578118"/>
    <lineage>
        <taxon>Bacteria</taxon>
        <taxon>Pseudomonadati</taxon>
        <taxon>Bacteroidota</taxon>
        <taxon>Flavobacteriia</taxon>
        <taxon>Flavobacteriales</taxon>
        <taxon>Flavobacteriaceae</taxon>
        <taxon>Maribacter</taxon>
    </lineage>
</organism>
<accession>A0A5S3QIS6</accession>
<dbReference type="OrthoDB" id="1449138at2"/>
<keyword evidence="2" id="KW-1185">Reference proteome</keyword>
<gene>
    <name evidence="1" type="ORF">FEE95_13405</name>
</gene>
<dbReference type="RefSeq" id="WP_138658494.1">
    <property type="nucleotide sequence ID" value="NZ_VATY01000002.1"/>
</dbReference>
<dbReference type="Proteomes" id="UP000310314">
    <property type="component" value="Unassembled WGS sequence"/>
</dbReference>
<dbReference type="EMBL" id="VATY01000002">
    <property type="protein sequence ID" value="TMM57475.1"/>
    <property type="molecule type" value="Genomic_DNA"/>
</dbReference>
<proteinExistence type="predicted"/>
<evidence type="ECO:0000313" key="2">
    <source>
        <dbReference type="Proteomes" id="UP000310314"/>
    </source>
</evidence>
<evidence type="ECO:0000313" key="1">
    <source>
        <dbReference type="EMBL" id="TMM57475.1"/>
    </source>
</evidence>
<comment type="caution">
    <text evidence="1">The sequence shown here is derived from an EMBL/GenBank/DDBJ whole genome shotgun (WGS) entry which is preliminary data.</text>
</comment>
<reference evidence="1 2" key="1">
    <citation type="submission" date="2019-05" db="EMBL/GenBank/DDBJ databases">
        <authorList>
            <person name="Zhang J.-Y."/>
            <person name="Feg X."/>
            <person name="Du Z.-J."/>
        </authorList>
    </citation>
    <scope>NUCLEOTIDE SEQUENCE [LARGE SCALE GENOMIC DNA]</scope>
    <source>
        <strain evidence="1 2">RZ26</strain>
    </source>
</reference>
<name>A0A5S3QIS6_9FLAO</name>